<feature type="transmembrane region" description="Helical" evidence="6">
    <location>
        <begin position="93"/>
        <end position="112"/>
    </location>
</feature>
<dbReference type="SUPFAM" id="SSF55874">
    <property type="entry name" value="ATPase domain of HSP90 chaperone/DNA topoisomerase II/histidine kinase"/>
    <property type="match status" value="1"/>
</dbReference>
<dbReference type="PANTHER" id="PTHR45339">
    <property type="entry name" value="HYBRID SIGNAL TRANSDUCTION HISTIDINE KINASE J"/>
    <property type="match status" value="1"/>
</dbReference>
<dbReference type="EMBL" id="CP007142">
    <property type="protein sequence ID" value="AJQ95877.1"/>
    <property type="molecule type" value="Genomic_DNA"/>
</dbReference>
<keyword evidence="4" id="KW-0902">Two-component regulatory system</keyword>
<dbReference type="OrthoDB" id="5711294at2"/>
<dbReference type="SMART" id="SM00388">
    <property type="entry name" value="HisKA"/>
    <property type="match status" value="1"/>
</dbReference>
<dbReference type="CDD" id="cd00082">
    <property type="entry name" value="HisKA"/>
    <property type="match status" value="1"/>
</dbReference>
<dbReference type="GO" id="GO:0003677">
    <property type="term" value="F:DNA binding"/>
    <property type="evidence" value="ECO:0007669"/>
    <property type="project" value="UniProtKB-KW"/>
</dbReference>
<dbReference type="InterPro" id="IPR001789">
    <property type="entry name" value="Sig_transdc_resp-reg_receiver"/>
</dbReference>
<evidence type="ECO:0000313" key="9">
    <source>
        <dbReference type="EMBL" id="AJQ95877.1"/>
    </source>
</evidence>
<evidence type="ECO:0000259" key="8">
    <source>
        <dbReference type="PROSITE" id="PS50110"/>
    </source>
</evidence>
<protein>
    <recommendedName>
        <fullName evidence="2">histidine kinase</fullName>
        <ecNumber evidence="2">2.7.13.3</ecNumber>
    </recommendedName>
</protein>
<keyword evidence="10" id="KW-1185">Reference proteome</keyword>
<dbReference type="KEGG" id="gsn:YC6258_03841"/>
<evidence type="ECO:0000256" key="4">
    <source>
        <dbReference type="ARBA" id="ARBA00023012"/>
    </source>
</evidence>
<dbReference type="AlphaFoldDB" id="A0A0C5VMD2"/>
<dbReference type="PROSITE" id="PS50110">
    <property type="entry name" value="RESPONSE_REGULATORY"/>
    <property type="match status" value="1"/>
</dbReference>
<dbReference type="InterPro" id="IPR005467">
    <property type="entry name" value="His_kinase_dom"/>
</dbReference>
<dbReference type="SUPFAM" id="SSF47384">
    <property type="entry name" value="Homodimeric domain of signal transducing histidine kinase"/>
    <property type="match status" value="1"/>
</dbReference>
<feature type="domain" description="Response regulatory" evidence="8">
    <location>
        <begin position="600"/>
        <end position="717"/>
    </location>
</feature>
<dbReference type="GO" id="GO:0000155">
    <property type="term" value="F:phosphorelay sensor kinase activity"/>
    <property type="evidence" value="ECO:0007669"/>
    <property type="project" value="InterPro"/>
</dbReference>
<dbReference type="Pfam" id="PF00512">
    <property type="entry name" value="HisKA"/>
    <property type="match status" value="1"/>
</dbReference>
<dbReference type="Pfam" id="PF00072">
    <property type="entry name" value="Response_reg"/>
    <property type="match status" value="1"/>
</dbReference>
<feature type="transmembrane region" description="Helical" evidence="6">
    <location>
        <begin position="149"/>
        <end position="182"/>
    </location>
</feature>
<dbReference type="HOGENOM" id="CLU_000445_104_15_6"/>
<dbReference type="InterPro" id="IPR036890">
    <property type="entry name" value="HATPase_C_sf"/>
</dbReference>
<evidence type="ECO:0000259" key="7">
    <source>
        <dbReference type="PROSITE" id="PS50109"/>
    </source>
</evidence>
<evidence type="ECO:0000256" key="6">
    <source>
        <dbReference type="SAM" id="Phobius"/>
    </source>
</evidence>
<organism evidence="9 10">
    <name type="scientific">Gynuella sunshinyii YC6258</name>
    <dbReference type="NCBI Taxonomy" id="1445510"/>
    <lineage>
        <taxon>Bacteria</taxon>
        <taxon>Pseudomonadati</taxon>
        <taxon>Pseudomonadota</taxon>
        <taxon>Gammaproteobacteria</taxon>
        <taxon>Oceanospirillales</taxon>
        <taxon>Saccharospirillaceae</taxon>
        <taxon>Gynuella</taxon>
    </lineage>
</organism>
<evidence type="ECO:0000256" key="5">
    <source>
        <dbReference type="PROSITE-ProRule" id="PRU00169"/>
    </source>
</evidence>
<keyword evidence="3 5" id="KW-0597">Phosphoprotein</keyword>
<sequence>MGLLFNPVSKVQKDRKILKKIDKELAVKSLPSMLSYFVVFLLVDFAMGFKLETRMISYVIGMTILVIAILRIFYGLRFDGIYAKGPHRWRTHFMALSLLNAVIWGGIQIFILSNAQFFQSETLMLLYSSAITAGTITLYSCYIRYVRAFVCLVLIPPAVFLFFRANILDSILAVGMLVYLIFLLRQAQKLYTSFWDRVEFSQQLQQQVALLNASRIEQVQRADVNENVLHTLMGLIKTPLQGVLGMLSLVKQSRLDNDQRQALELATQSGDALVALMTDLEDYSKIQSGNFQLDFQYFDLRKFTENLAESLGHQAHELGLELSYLYDINVPSRVNLDKKHVGQVIQSQIQLALNFASDNEVVFKVSMEDSKKLGSVLKFSVYFESIELDIEELRRSSTGLLLEGSENIDSTALSLMISTRLAQIMGGDLACNEIENAVYSVVSYVPLEASSQQIAQFQSSKELEQKTLWLVAMPPRAAKGLAGETSAWGMQVEQLPTFDALSERLSENPDFILLNLPLNEHDETLLAFLEQLYQHKSENTLLILYGAVKSKNALIDRLGRVPYLTKPAGRYSLHDAFLQLNEEKQEGIVEGDIEDNAHKLILLAEDDLVSRTVTESMLKKLGYQVVSVENGREVVNETQKQKYDLVLMDCLMPVLDGYGAARMVRTMENNQSRVPILALTVRNSEEEKRECLTAGMDDFISKPITLEELASALKRWIG</sequence>
<dbReference type="InterPro" id="IPR011006">
    <property type="entry name" value="CheY-like_superfamily"/>
</dbReference>
<dbReference type="STRING" id="1445510.YC6258_03841"/>
<dbReference type="CDD" id="cd17546">
    <property type="entry name" value="REC_hyHK_CKI1_RcsC-like"/>
    <property type="match status" value="1"/>
</dbReference>
<keyword evidence="6" id="KW-0472">Membrane</keyword>
<dbReference type="Proteomes" id="UP000032266">
    <property type="component" value="Chromosome"/>
</dbReference>
<gene>
    <name evidence="9" type="ORF">YC6258_03841</name>
</gene>
<dbReference type="PANTHER" id="PTHR45339:SF1">
    <property type="entry name" value="HYBRID SIGNAL TRANSDUCTION HISTIDINE KINASE J"/>
    <property type="match status" value="1"/>
</dbReference>
<dbReference type="RefSeq" id="WP_044618034.1">
    <property type="nucleotide sequence ID" value="NZ_CP007142.1"/>
</dbReference>
<dbReference type="InterPro" id="IPR003661">
    <property type="entry name" value="HisK_dim/P_dom"/>
</dbReference>
<accession>A0A0C5VMD2</accession>
<evidence type="ECO:0000256" key="3">
    <source>
        <dbReference type="ARBA" id="ARBA00022553"/>
    </source>
</evidence>
<comment type="catalytic activity">
    <reaction evidence="1">
        <text>ATP + protein L-histidine = ADP + protein N-phospho-L-histidine.</text>
        <dbReference type="EC" id="2.7.13.3"/>
    </reaction>
</comment>
<dbReference type="EC" id="2.7.13.3" evidence="2"/>
<dbReference type="Gene3D" id="3.40.50.2300">
    <property type="match status" value="1"/>
</dbReference>
<evidence type="ECO:0000313" key="10">
    <source>
        <dbReference type="Proteomes" id="UP000032266"/>
    </source>
</evidence>
<evidence type="ECO:0000256" key="2">
    <source>
        <dbReference type="ARBA" id="ARBA00012438"/>
    </source>
</evidence>
<dbReference type="InterPro" id="IPR036097">
    <property type="entry name" value="HisK_dim/P_sf"/>
</dbReference>
<dbReference type="Gene3D" id="3.30.565.10">
    <property type="entry name" value="Histidine kinase-like ATPase, C-terminal domain"/>
    <property type="match status" value="1"/>
</dbReference>
<feature type="transmembrane region" description="Helical" evidence="6">
    <location>
        <begin position="25"/>
        <end position="49"/>
    </location>
</feature>
<reference evidence="9 10" key="1">
    <citation type="submission" date="2014-01" db="EMBL/GenBank/DDBJ databases">
        <title>Full genme sequencing of cellulolytic bacterium Gynuella sunshinyii YC6258T gen. nov., sp. nov.</title>
        <authorList>
            <person name="Khan H."/>
            <person name="Chung E.J."/>
            <person name="Chung Y.R."/>
        </authorList>
    </citation>
    <scope>NUCLEOTIDE SEQUENCE [LARGE SCALE GENOMIC DNA]</scope>
    <source>
        <strain evidence="9 10">YC6258</strain>
    </source>
</reference>
<dbReference type="SMART" id="SM00448">
    <property type="entry name" value="REC"/>
    <property type="match status" value="1"/>
</dbReference>
<keyword evidence="6" id="KW-0812">Transmembrane</keyword>
<dbReference type="Gene3D" id="1.10.287.130">
    <property type="match status" value="1"/>
</dbReference>
<proteinExistence type="predicted"/>
<keyword evidence="9" id="KW-0238">DNA-binding</keyword>
<feature type="domain" description="Histidine kinase" evidence="7">
    <location>
        <begin position="231"/>
        <end position="449"/>
    </location>
</feature>
<evidence type="ECO:0000256" key="1">
    <source>
        <dbReference type="ARBA" id="ARBA00000085"/>
    </source>
</evidence>
<dbReference type="SUPFAM" id="SSF52172">
    <property type="entry name" value="CheY-like"/>
    <property type="match status" value="1"/>
</dbReference>
<dbReference type="PROSITE" id="PS50109">
    <property type="entry name" value="HIS_KIN"/>
    <property type="match status" value="1"/>
</dbReference>
<keyword evidence="6" id="KW-1133">Transmembrane helix</keyword>
<feature type="transmembrane region" description="Helical" evidence="6">
    <location>
        <begin position="55"/>
        <end position="73"/>
    </location>
</feature>
<feature type="modified residue" description="4-aspartylphosphate" evidence="5">
    <location>
        <position position="649"/>
    </location>
</feature>
<name>A0A0C5VMD2_9GAMM</name>
<feature type="transmembrane region" description="Helical" evidence="6">
    <location>
        <begin position="124"/>
        <end position="142"/>
    </location>
</feature>